<dbReference type="Gene3D" id="3.50.50.100">
    <property type="match status" value="1"/>
</dbReference>
<gene>
    <name evidence="6" type="ORF">ANDGO_05789</name>
</gene>
<reference evidence="6" key="1">
    <citation type="submission" date="2019-09" db="EMBL/GenBank/DDBJ databases">
        <title>The Mitochondrial Proteome of the Jakobid, Andalucia godoyi, a Protist With the Most Gene-Rich and Bacteria-Like Mitochondrial Genome.</title>
        <authorList>
            <person name="Gray M.W."/>
            <person name="Burger G."/>
            <person name="Derelle R."/>
            <person name="Klimes V."/>
            <person name="Leger M."/>
            <person name="Sarrasin M."/>
            <person name="Vlcek C."/>
            <person name="Roger A.J."/>
            <person name="Elias M."/>
            <person name="Lang B.F."/>
        </authorList>
    </citation>
    <scope>NUCLEOTIDE SEQUENCE</scope>
    <source>
        <strain evidence="6">And28</strain>
    </source>
</reference>
<dbReference type="InterPro" id="IPR036188">
    <property type="entry name" value="FAD/NAD-bd_sf"/>
</dbReference>
<evidence type="ECO:0000313" key="6">
    <source>
        <dbReference type="EMBL" id="KAF0852156.1"/>
    </source>
</evidence>
<accession>A0A8K0AGY6</accession>
<dbReference type="InterPro" id="IPR023753">
    <property type="entry name" value="FAD/NAD-binding_dom"/>
</dbReference>
<sequence length="447" mass="48824">MVRVVLIGAGHSNLQALRMLHERRSKSPTWGSVEICVISPSDRAWYSGMVPAIVARLRSAEEGWVDVSTVCRACNAQFIQGEVVSLNPVQNTLQYRTVVDSLGVPAPGVDAGAVHAEIAYDIVSIDIGSTTAFSSLVESRRCAILDDSDSSCPSLVFSTRPIGAVHSVLEQFEQRLAQFVMKRQQQQRMQLNVVIVGGGNAALEMSLVLNARFQKCVREMLRLPSLHTADAGARSGSSSDGVDVSVRVVFPGSANNIPYAIAREFKTLGISVLEHARFIGISEESNHARVHVRSACNGVGDAYALRFDVLCLATGPCPHAVQQNLSVPLDDNGWILVNDFLQSPSFPNVFASGDCISMLGRTGCPIPKAGVYAVKQGHYIARNIWHFIHGNGLEAYVPQRRFMQLICCGNGRAVYAPHPRLQLNNAAIGTLKNWLDDSWIRQFRFKE</sequence>
<dbReference type="OrthoDB" id="409395at2759"/>
<dbReference type="SUPFAM" id="SSF51905">
    <property type="entry name" value="FAD/NAD(P)-binding domain"/>
    <property type="match status" value="2"/>
</dbReference>
<dbReference type="EMBL" id="VRVR01000059">
    <property type="protein sequence ID" value="KAF0852156.1"/>
    <property type="molecule type" value="Genomic_DNA"/>
</dbReference>
<dbReference type="Pfam" id="PF07992">
    <property type="entry name" value="Pyr_redox_2"/>
    <property type="match status" value="1"/>
</dbReference>
<evidence type="ECO:0000256" key="1">
    <source>
        <dbReference type="ARBA" id="ARBA00001974"/>
    </source>
</evidence>
<dbReference type="PANTHER" id="PTHR42913:SF9">
    <property type="entry name" value="SLR1591 PROTEIN"/>
    <property type="match status" value="1"/>
</dbReference>
<evidence type="ECO:0000259" key="5">
    <source>
        <dbReference type="Pfam" id="PF07992"/>
    </source>
</evidence>
<feature type="domain" description="FAD/NAD(P)-binding" evidence="5">
    <location>
        <begin position="3"/>
        <end position="376"/>
    </location>
</feature>
<protein>
    <submittedName>
        <fullName evidence="6">Conserved mitochondrial pyridine nucleotide-disulfide oxidoreductase family protein</fullName>
    </submittedName>
</protein>
<dbReference type="AlphaFoldDB" id="A0A8K0AGY6"/>
<evidence type="ECO:0000256" key="2">
    <source>
        <dbReference type="ARBA" id="ARBA00022630"/>
    </source>
</evidence>
<dbReference type="PANTHER" id="PTHR42913">
    <property type="entry name" value="APOPTOSIS-INDUCING FACTOR 1"/>
    <property type="match status" value="1"/>
</dbReference>
<dbReference type="PRINTS" id="PR00368">
    <property type="entry name" value="FADPNR"/>
</dbReference>
<keyword evidence="7" id="KW-1185">Reference proteome</keyword>
<organism evidence="6 7">
    <name type="scientific">Andalucia godoyi</name>
    <name type="common">Flagellate</name>
    <dbReference type="NCBI Taxonomy" id="505711"/>
    <lineage>
        <taxon>Eukaryota</taxon>
        <taxon>Discoba</taxon>
        <taxon>Jakobida</taxon>
        <taxon>Andalucina</taxon>
        <taxon>Andaluciidae</taxon>
        <taxon>Andalucia</taxon>
    </lineage>
</organism>
<comment type="cofactor">
    <cofactor evidence="1">
        <name>FAD</name>
        <dbReference type="ChEBI" id="CHEBI:57692"/>
    </cofactor>
</comment>
<keyword evidence="3" id="KW-0274">FAD</keyword>
<evidence type="ECO:0000313" key="7">
    <source>
        <dbReference type="Proteomes" id="UP000799049"/>
    </source>
</evidence>
<evidence type="ECO:0000256" key="4">
    <source>
        <dbReference type="ARBA" id="ARBA00023002"/>
    </source>
</evidence>
<comment type="caution">
    <text evidence="6">The sequence shown here is derived from an EMBL/GenBank/DDBJ whole genome shotgun (WGS) entry which is preliminary data.</text>
</comment>
<proteinExistence type="predicted"/>
<dbReference type="GO" id="GO:0019646">
    <property type="term" value="P:aerobic electron transport chain"/>
    <property type="evidence" value="ECO:0007669"/>
    <property type="project" value="TreeGrafter"/>
</dbReference>
<name>A0A8K0AGY6_ANDGO</name>
<dbReference type="GO" id="GO:0003955">
    <property type="term" value="F:NAD(P)H dehydrogenase (quinone) activity"/>
    <property type="evidence" value="ECO:0007669"/>
    <property type="project" value="TreeGrafter"/>
</dbReference>
<evidence type="ECO:0000256" key="3">
    <source>
        <dbReference type="ARBA" id="ARBA00022827"/>
    </source>
</evidence>
<dbReference type="InterPro" id="IPR051169">
    <property type="entry name" value="NADH-Q_oxidoreductase"/>
</dbReference>
<dbReference type="Proteomes" id="UP000799049">
    <property type="component" value="Unassembled WGS sequence"/>
</dbReference>
<keyword evidence="2" id="KW-0285">Flavoprotein</keyword>
<keyword evidence="4" id="KW-0560">Oxidoreductase</keyword>